<evidence type="ECO:0000313" key="2">
    <source>
        <dbReference type="EMBL" id="WEK31564.1"/>
    </source>
</evidence>
<proteinExistence type="predicted"/>
<dbReference type="SMART" id="SM00974">
    <property type="entry name" value="T5orf172"/>
    <property type="match status" value="1"/>
</dbReference>
<dbReference type="InterPro" id="IPR018306">
    <property type="entry name" value="Phage_T5_Orf172_DNA-bd"/>
</dbReference>
<sequence>MSQEPLEIPKVMMQNELSFTDVIRQILRQNPEGLTPQQIRDIVKVEYPQHVGTPSHLRNVAAGNYKDLDHAVLARIYLACRSASDISADKSRKPHLMTLLADANDVEIKADDFIEGEDLAKLEADVGTLYVLSTGLYTADQVEIVKIGITTGSVDKRITQLYTTGVPFRFTIVSQLETTNYSKLEQALHCLFDKYRINKSREFFTAHCLKFLPELIAIHRKIEEA</sequence>
<gene>
    <name evidence="2" type="ORF">P0Y58_05035</name>
</gene>
<reference evidence="2" key="1">
    <citation type="submission" date="2023-03" db="EMBL/GenBank/DDBJ databases">
        <title>Andean soil-derived lignocellulolytic bacterial consortium as a source of novel taxa and putative plastic-active enzymes.</title>
        <authorList>
            <person name="Diaz-Garcia L."/>
            <person name="Chuvochina M."/>
            <person name="Feuerriegel G."/>
            <person name="Bunk B."/>
            <person name="Sproer C."/>
            <person name="Streit W.R."/>
            <person name="Rodriguez L.M."/>
            <person name="Overmann J."/>
            <person name="Jimenez D.J."/>
        </authorList>
    </citation>
    <scope>NUCLEOTIDE SEQUENCE</scope>
    <source>
        <strain evidence="2">MAG 876</strain>
    </source>
</reference>
<evidence type="ECO:0000313" key="3">
    <source>
        <dbReference type="Proteomes" id="UP001216329"/>
    </source>
</evidence>
<dbReference type="EMBL" id="CP119325">
    <property type="protein sequence ID" value="WEK31564.1"/>
    <property type="molecule type" value="Genomic_DNA"/>
</dbReference>
<accession>A0AAJ6BDB4</accession>
<dbReference type="Pfam" id="PF13455">
    <property type="entry name" value="MUG113"/>
    <property type="match status" value="1"/>
</dbReference>
<dbReference type="AlphaFoldDB" id="A0AAJ6BDB4"/>
<feature type="domain" description="Bacteriophage T5 Orf172 DNA-binding" evidence="1">
    <location>
        <begin position="139"/>
        <end position="212"/>
    </location>
</feature>
<protein>
    <submittedName>
        <fullName evidence="2">GIY-YIG nuclease family protein</fullName>
    </submittedName>
</protein>
<name>A0AAJ6BDB4_9PSED</name>
<organism evidence="2 3">
    <name type="scientific">Candidatus Pseudomonas phytovorans</name>
    <dbReference type="NCBI Taxonomy" id="3121377"/>
    <lineage>
        <taxon>Bacteria</taxon>
        <taxon>Pseudomonadati</taxon>
        <taxon>Pseudomonadota</taxon>
        <taxon>Gammaproteobacteria</taxon>
        <taxon>Pseudomonadales</taxon>
        <taxon>Pseudomonadaceae</taxon>
        <taxon>Pseudomonas</taxon>
    </lineage>
</organism>
<evidence type="ECO:0000259" key="1">
    <source>
        <dbReference type="SMART" id="SM00974"/>
    </source>
</evidence>
<dbReference type="Proteomes" id="UP001216329">
    <property type="component" value="Chromosome"/>
</dbReference>